<dbReference type="InterPro" id="IPR034660">
    <property type="entry name" value="DinB/YfiT-like"/>
</dbReference>
<name>A0A845MAE3_9RHOB</name>
<dbReference type="GO" id="GO:0016853">
    <property type="term" value="F:isomerase activity"/>
    <property type="evidence" value="ECO:0007669"/>
    <property type="project" value="UniProtKB-KW"/>
</dbReference>
<dbReference type="EMBL" id="WTUX01000013">
    <property type="protein sequence ID" value="MZR13671.1"/>
    <property type="molecule type" value="Genomic_DNA"/>
</dbReference>
<evidence type="ECO:0000313" key="2">
    <source>
        <dbReference type="Proteomes" id="UP000467322"/>
    </source>
</evidence>
<dbReference type="Proteomes" id="UP000467322">
    <property type="component" value="Unassembled WGS sequence"/>
</dbReference>
<dbReference type="AlphaFoldDB" id="A0A845MAE3"/>
<keyword evidence="1" id="KW-0670">Pyruvate</keyword>
<sequence length="176" mass="19673">MTDDDARAALRARRGAGARYDAETAPSGDLLVARRATADFARCLNRLSDDELTKARHRVIAEVSLQARAMALAVKALRAPLTEEEEEWRPDVGMTVTLPAHALRYLFDHSQIHLNVEWRDLDAAAWDERVHFPGWIDAVGRVTPSIRARTLWTAAQSLDTGVRIADLPPDMQRDLP</sequence>
<organism evidence="1 2">
    <name type="scientific">Maritimibacter harenae</name>
    <dbReference type="NCBI Taxonomy" id="2606218"/>
    <lineage>
        <taxon>Bacteria</taxon>
        <taxon>Pseudomonadati</taxon>
        <taxon>Pseudomonadota</taxon>
        <taxon>Alphaproteobacteria</taxon>
        <taxon>Rhodobacterales</taxon>
        <taxon>Roseobacteraceae</taxon>
        <taxon>Maritimibacter</taxon>
    </lineage>
</organism>
<keyword evidence="2" id="KW-1185">Reference proteome</keyword>
<dbReference type="SUPFAM" id="SSF109854">
    <property type="entry name" value="DinB/YfiT-like putative metalloenzymes"/>
    <property type="match status" value="1"/>
</dbReference>
<dbReference type="Gene3D" id="1.20.120.450">
    <property type="entry name" value="dinb family like domain"/>
    <property type="match status" value="1"/>
</dbReference>
<protein>
    <submittedName>
        <fullName evidence="1">Maleylpyruvate isomerase</fullName>
    </submittedName>
</protein>
<gene>
    <name evidence="1" type="ORF">GQE99_11655</name>
</gene>
<proteinExistence type="predicted"/>
<evidence type="ECO:0000313" key="1">
    <source>
        <dbReference type="EMBL" id="MZR13671.1"/>
    </source>
</evidence>
<comment type="caution">
    <text evidence="1">The sequence shown here is derived from an EMBL/GenBank/DDBJ whole genome shotgun (WGS) entry which is preliminary data.</text>
</comment>
<accession>A0A845MAE3</accession>
<keyword evidence="1" id="KW-0413">Isomerase</keyword>
<dbReference type="RefSeq" id="WP_161351809.1">
    <property type="nucleotide sequence ID" value="NZ_WTUX01000013.1"/>
</dbReference>
<reference evidence="1 2" key="1">
    <citation type="submission" date="2019-12" db="EMBL/GenBank/DDBJ databases">
        <title>Maritimibacter sp. nov. sp. isolated from sea sand.</title>
        <authorList>
            <person name="Kim J."/>
            <person name="Jeong S.E."/>
            <person name="Jung H.S."/>
            <person name="Jeon C.O."/>
        </authorList>
    </citation>
    <scope>NUCLEOTIDE SEQUENCE [LARGE SCALE GENOMIC DNA]</scope>
    <source>
        <strain evidence="1 2">DP07</strain>
    </source>
</reference>